<dbReference type="Gene3D" id="2.170.270.10">
    <property type="entry name" value="SET domain"/>
    <property type="match status" value="1"/>
</dbReference>
<dbReference type="SUPFAM" id="SSF144232">
    <property type="entry name" value="HIT/MYND zinc finger-like"/>
    <property type="match status" value="1"/>
</dbReference>
<accession>A0A915KRU0</accession>
<keyword evidence="4" id="KW-0479">Metal-binding</keyword>
<dbReference type="InterPro" id="IPR052097">
    <property type="entry name" value="SET-MYND_domain_protein"/>
</dbReference>
<feature type="domain" description="MYND-type" evidence="7">
    <location>
        <begin position="226"/>
        <end position="266"/>
    </location>
</feature>
<evidence type="ECO:0000256" key="2">
    <source>
        <dbReference type="ARBA" id="ARBA00022679"/>
    </source>
</evidence>
<dbReference type="Gene3D" id="6.10.140.2220">
    <property type="match status" value="1"/>
</dbReference>
<keyword evidence="6" id="KW-0862">Zinc</keyword>
<evidence type="ECO:0000259" key="7">
    <source>
        <dbReference type="PROSITE" id="PS01360"/>
    </source>
</evidence>
<dbReference type="GO" id="GO:0008168">
    <property type="term" value="F:methyltransferase activity"/>
    <property type="evidence" value="ECO:0007669"/>
    <property type="project" value="UniProtKB-KW"/>
</dbReference>
<keyword evidence="1" id="KW-0489">Methyltransferase</keyword>
<evidence type="ECO:0000256" key="6">
    <source>
        <dbReference type="ARBA" id="ARBA00022833"/>
    </source>
</evidence>
<proteinExistence type="predicted"/>
<dbReference type="InterPro" id="IPR002893">
    <property type="entry name" value="Znf_MYND"/>
</dbReference>
<evidence type="ECO:0000313" key="9">
    <source>
        <dbReference type="WBParaSite" id="nRc.2.0.1.t40378-RA"/>
    </source>
</evidence>
<dbReference type="GO" id="GO:0042826">
    <property type="term" value="F:histone deacetylase binding"/>
    <property type="evidence" value="ECO:0007669"/>
    <property type="project" value="TreeGrafter"/>
</dbReference>
<keyword evidence="8" id="KW-1185">Reference proteome</keyword>
<evidence type="ECO:0000256" key="3">
    <source>
        <dbReference type="ARBA" id="ARBA00022691"/>
    </source>
</evidence>
<keyword evidence="3" id="KW-0949">S-adenosyl-L-methionine</keyword>
<dbReference type="GO" id="GO:0005634">
    <property type="term" value="C:nucleus"/>
    <property type="evidence" value="ECO:0007669"/>
    <property type="project" value="TreeGrafter"/>
</dbReference>
<dbReference type="InterPro" id="IPR046341">
    <property type="entry name" value="SET_dom_sf"/>
</dbReference>
<evidence type="ECO:0000256" key="5">
    <source>
        <dbReference type="ARBA" id="ARBA00022771"/>
    </source>
</evidence>
<dbReference type="Gene3D" id="1.10.220.160">
    <property type="match status" value="1"/>
</dbReference>
<evidence type="ECO:0000256" key="1">
    <source>
        <dbReference type="ARBA" id="ARBA00022603"/>
    </source>
</evidence>
<name>A0A915KRU0_ROMCU</name>
<dbReference type="WBParaSite" id="nRc.2.0.1.t40378-RA">
    <property type="protein sequence ID" value="nRc.2.0.1.t40378-RA"/>
    <property type="gene ID" value="nRc.2.0.1.g40378"/>
</dbReference>
<dbReference type="GO" id="GO:0032259">
    <property type="term" value="P:methylation"/>
    <property type="evidence" value="ECO:0007669"/>
    <property type="project" value="UniProtKB-KW"/>
</dbReference>
<keyword evidence="2" id="KW-0808">Transferase</keyword>
<sequence length="379" mass="43721">MTQQQSKSNRESELFRKQGNEFYKLRNFDGAITLYGESVHRIDDIPDSERHYFPVPWFDTLYESFIQPDLRALWGAGWDLDAVLQAVDDSEQLASAYGNRSSAFYEISRFAVRPLFPESLRDVERALAVSSCPVTLLAKLLNRKDKCELNLENSKVKEKIDPLNALKSGWKNLERFPDISADVNVNYCKEKGRYLTASRDLEPGSVIIVEEAYASAFLPHQKDYFCHQCYSQLPLDFVPCKSCIDVKFCNFSCRDQAQDTFHKYECGNLEKLNNLGIAHLAIRVILATKPSVIADYIFSRGKQYQESDEKFIDFLIPTIDESEIFGVNFSVDTPDDVFFGRNYRTVYNMVTNRDQISLTDALMYAKKLRRNLKKLKNEE</sequence>
<protein>
    <submittedName>
        <fullName evidence="9">MYND-type domain-containing protein</fullName>
    </submittedName>
</protein>
<dbReference type="GO" id="GO:0005737">
    <property type="term" value="C:cytoplasm"/>
    <property type="evidence" value="ECO:0007669"/>
    <property type="project" value="TreeGrafter"/>
</dbReference>
<dbReference type="GO" id="GO:0008270">
    <property type="term" value="F:zinc ion binding"/>
    <property type="evidence" value="ECO:0007669"/>
    <property type="project" value="UniProtKB-KW"/>
</dbReference>
<dbReference type="Proteomes" id="UP000887565">
    <property type="component" value="Unplaced"/>
</dbReference>
<dbReference type="AlphaFoldDB" id="A0A915KRU0"/>
<keyword evidence="5" id="KW-0863">Zinc-finger</keyword>
<dbReference type="PANTHER" id="PTHR46165:SF2">
    <property type="entry name" value="SET AND MYND DOMAIN-CONTAINING PROTEIN 4"/>
    <property type="match status" value="1"/>
</dbReference>
<dbReference type="Gene3D" id="1.25.40.10">
    <property type="entry name" value="Tetratricopeptide repeat domain"/>
    <property type="match status" value="1"/>
</dbReference>
<dbReference type="InterPro" id="IPR011990">
    <property type="entry name" value="TPR-like_helical_dom_sf"/>
</dbReference>
<dbReference type="PROSITE" id="PS01360">
    <property type="entry name" value="ZF_MYND_1"/>
    <property type="match status" value="1"/>
</dbReference>
<dbReference type="SUPFAM" id="SSF48452">
    <property type="entry name" value="TPR-like"/>
    <property type="match status" value="1"/>
</dbReference>
<evidence type="ECO:0000313" key="8">
    <source>
        <dbReference type="Proteomes" id="UP000887565"/>
    </source>
</evidence>
<organism evidence="8 9">
    <name type="scientific">Romanomermis culicivorax</name>
    <name type="common">Nematode worm</name>
    <dbReference type="NCBI Taxonomy" id="13658"/>
    <lineage>
        <taxon>Eukaryota</taxon>
        <taxon>Metazoa</taxon>
        <taxon>Ecdysozoa</taxon>
        <taxon>Nematoda</taxon>
        <taxon>Enoplea</taxon>
        <taxon>Dorylaimia</taxon>
        <taxon>Mermithida</taxon>
        <taxon>Mermithoidea</taxon>
        <taxon>Mermithidae</taxon>
        <taxon>Romanomermis</taxon>
    </lineage>
</organism>
<evidence type="ECO:0000256" key="4">
    <source>
        <dbReference type="ARBA" id="ARBA00022723"/>
    </source>
</evidence>
<reference evidence="9" key="1">
    <citation type="submission" date="2022-11" db="UniProtKB">
        <authorList>
            <consortium name="WormBaseParasite"/>
        </authorList>
    </citation>
    <scope>IDENTIFICATION</scope>
</reference>
<dbReference type="PANTHER" id="PTHR46165">
    <property type="entry name" value="SET AND MYND DOMAIN-CONTAINING PROTEIN 4"/>
    <property type="match status" value="1"/>
</dbReference>